<accession>A0A2P2L1M6</accession>
<organism evidence="1">
    <name type="scientific">Rhizophora mucronata</name>
    <name type="common">Asiatic mangrove</name>
    <dbReference type="NCBI Taxonomy" id="61149"/>
    <lineage>
        <taxon>Eukaryota</taxon>
        <taxon>Viridiplantae</taxon>
        <taxon>Streptophyta</taxon>
        <taxon>Embryophyta</taxon>
        <taxon>Tracheophyta</taxon>
        <taxon>Spermatophyta</taxon>
        <taxon>Magnoliopsida</taxon>
        <taxon>eudicotyledons</taxon>
        <taxon>Gunneridae</taxon>
        <taxon>Pentapetalae</taxon>
        <taxon>rosids</taxon>
        <taxon>fabids</taxon>
        <taxon>Malpighiales</taxon>
        <taxon>Rhizophoraceae</taxon>
        <taxon>Rhizophora</taxon>
    </lineage>
</organism>
<proteinExistence type="predicted"/>
<evidence type="ECO:0000313" key="1">
    <source>
        <dbReference type="EMBL" id="MBX11872.1"/>
    </source>
</evidence>
<dbReference type="AlphaFoldDB" id="A0A2P2L1M6"/>
<dbReference type="GO" id="GO:0005840">
    <property type="term" value="C:ribosome"/>
    <property type="evidence" value="ECO:0007669"/>
    <property type="project" value="UniProtKB-KW"/>
</dbReference>
<protein>
    <submittedName>
        <fullName evidence="1">40S ribosomal protein S23-2-like</fullName>
    </submittedName>
</protein>
<dbReference type="EMBL" id="GGEC01031388">
    <property type="protein sequence ID" value="MBX11872.1"/>
    <property type="molecule type" value="Transcribed_RNA"/>
</dbReference>
<reference evidence="1" key="1">
    <citation type="submission" date="2018-02" db="EMBL/GenBank/DDBJ databases">
        <title>Rhizophora mucronata_Transcriptome.</title>
        <authorList>
            <person name="Meera S.P."/>
            <person name="Sreeshan A."/>
            <person name="Augustine A."/>
        </authorList>
    </citation>
    <scope>NUCLEOTIDE SEQUENCE</scope>
    <source>
        <tissue evidence="1">Leaf</tissue>
    </source>
</reference>
<sequence length="38" mass="4245">MRNNKRDILRNLGRLITGDKREVALHAKLKTSASPSSP</sequence>
<keyword evidence="1" id="KW-0687">Ribonucleoprotein</keyword>
<name>A0A2P2L1M6_RHIMU</name>
<keyword evidence="1" id="KW-0689">Ribosomal protein</keyword>